<keyword evidence="3" id="KW-1185">Reference proteome</keyword>
<keyword evidence="1" id="KW-0812">Transmembrane</keyword>
<feature type="transmembrane region" description="Helical" evidence="1">
    <location>
        <begin position="338"/>
        <end position="364"/>
    </location>
</feature>
<reference evidence="2 3" key="1">
    <citation type="submission" date="2024-09" db="EMBL/GenBank/DDBJ databases">
        <authorList>
            <person name="Sun Q."/>
            <person name="Mori K."/>
        </authorList>
    </citation>
    <scope>NUCLEOTIDE SEQUENCE [LARGE SCALE GENOMIC DNA]</scope>
    <source>
        <strain evidence="2 3">CGMCC 1.15906</strain>
    </source>
</reference>
<keyword evidence="1" id="KW-1133">Transmembrane helix</keyword>
<name>A0ABV6QHJ3_9ACTN</name>
<feature type="transmembrane region" description="Helical" evidence="1">
    <location>
        <begin position="412"/>
        <end position="434"/>
    </location>
</feature>
<keyword evidence="1" id="KW-0472">Membrane</keyword>
<feature type="transmembrane region" description="Helical" evidence="1">
    <location>
        <begin position="384"/>
        <end position="405"/>
    </location>
</feature>
<dbReference type="RefSeq" id="WP_380043782.1">
    <property type="nucleotide sequence ID" value="NZ_JBHLTC010000002.1"/>
</dbReference>
<proteinExistence type="predicted"/>
<comment type="caution">
    <text evidence="2">The sequence shown here is derived from an EMBL/GenBank/DDBJ whole genome shotgun (WGS) entry which is preliminary data.</text>
</comment>
<feature type="transmembrane region" description="Helical" evidence="1">
    <location>
        <begin position="479"/>
        <end position="500"/>
    </location>
</feature>
<gene>
    <name evidence="2" type="ORF">ACFFGN_03405</name>
</gene>
<dbReference type="Proteomes" id="UP001589890">
    <property type="component" value="Unassembled WGS sequence"/>
</dbReference>
<accession>A0ABV6QHJ3</accession>
<evidence type="ECO:0000313" key="3">
    <source>
        <dbReference type="Proteomes" id="UP001589890"/>
    </source>
</evidence>
<protein>
    <submittedName>
        <fullName evidence="2">ABC transporter permease subunit</fullName>
    </submittedName>
</protein>
<sequence length="505" mass="51712">MTPYRSDHPAGPYGFVQLLHAEWTKFRTVAGWPAGMLAAALLVVLVALLAGVSSDQKGSPAVPIGPGGEPVTDSFYFVHQPLTENGRITVAVSALRTSIPSGPAALRPGIVDWSKAGLIIKQGARQGSPYAAIMVTGGHGVRMQSNYVSDLAGLPGPVSPKSPRWLRLERAGDAITGYASADGTHWVKVGTVRVTGLGPIARGGLFVASPPAVDGKGTRGSVSTAVFGQLRIQGQQAGSAWTGEQVGAGSPTFAGYPRNSAGSFREADGNVVVTGAGDIAPATRETLPTGGTLGSILTGTFAALIAVIVIGTAYITTEYRQNLIHVTLAATPGRGGVLLAKAIVLGAVSFVAGLAGAAIAIPLGEHLARANGVYVFPVTPANELRMVLGTAALLATASVLALAVATIFRHSAGAVTTVVVAIVLPYLLIANPFMPSAVADWLARVTPAAGFAVHQTLVHYPQVASIYTPYNGYYPLAPWAGLAVLAGYALVGLAAAAFLLRRRDA</sequence>
<organism evidence="2 3">
    <name type="scientific">Kribbella deserti</name>
    <dbReference type="NCBI Taxonomy" id="1926257"/>
    <lineage>
        <taxon>Bacteria</taxon>
        <taxon>Bacillati</taxon>
        <taxon>Actinomycetota</taxon>
        <taxon>Actinomycetes</taxon>
        <taxon>Propionibacteriales</taxon>
        <taxon>Kribbellaceae</taxon>
        <taxon>Kribbella</taxon>
    </lineage>
</organism>
<feature type="transmembrane region" description="Helical" evidence="1">
    <location>
        <begin position="293"/>
        <end position="317"/>
    </location>
</feature>
<evidence type="ECO:0000313" key="2">
    <source>
        <dbReference type="EMBL" id="MFC0623092.1"/>
    </source>
</evidence>
<evidence type="ECO:0000256" key="1">
    <source>
        <dbReference type="SAM" id="Phobius"/>
    </source>
</evidence>
<dbReference type="Gene3D" id="2.60.120.200">
    <property type="match status" value="1"/>
</dbReference>
<dbReference type="EMBL" id="JBHLTC010000002">
    <property type="protein sequence ID" value="MFC0623092.1"/>
    <property type="molecule type" value="Genomic_DNA"/>
</dbReference>
<feature type="transmembrane region" description="Helical" evidence="1">
    <location>
        <begin position="29"/>
        <end position="52"/>
    </location>
</feature>